<dbReference type="SUPFAM" id="SSF109604">
    <property type="entry name" value="HD-domain/PDEase-like"/>
    <property type="match status" value="1"/>
</dbReference>
<dbReference type="InterPro" id="IPR006674">
    <property type="entry name" value="HD_domain"/>
</dbReference>
<sequence>MLSQTKYISDLLERVNMEEAKGISTPMVSNLKLSKQETTCFENPTLYRFVVGALQYATITPPEISFSVNKVCQYMSKPMKEHWRAVKCILRYLKGTIMHGLLIKPAKTTPSIKIFGFCDADWAADQDDRRSTSGACFFLGPNLVSWWAKKQVLVAKSTTEAEYRSLAQVTSEILWLESLLKELHIPFDTPLIFCDNQSSVALAHNPILHARTKHMELDIFFVREKVLRKDLVVSHIPSQEQVIHLGFALHSFFLLYRCIKIALVHDIAEAIVGDITPSDGVPKAEKSRMEQEALSKMCELLGGGIRAEEIKELWAEYENNSSLEANLVKDFDKVEMILQALEYETEHGKVLDEFFLSTAGKFQTEIGKSWAAEIISRRKSLSAKRPR</sequence>
<dbReference type="Proteomes" id="UP000289340">
    <property type="component" value="Chromosome 1"/>
</dbReference>
<gene>
    <name evidence="2" type="ORF">D0Y65_000963</name>
</gene>
<organism evidence="2 3">
    <name type="scientific">Glycine soja</name>
    <name type="common">Wild soybean</name>
    <dbReference type="NCBI Taxonomy" id="3848"/>
    <lineage>
        <taxon>Eukaryota</taxon>
        <taxon>Viridiplantae</taxon>
        <taxon>Streptophyta</taxon>
        <taxon>Embryophyta</taxon>
        <taxon>Tracheophyta</taxon>
        <taxon>Spermatophyta</taxon>
        <taxon>Magnoliopsida</taxon>
        <taxon>eudicotyledons</taxon>
        <taxon>Gunneridae</taxon>
        <taxon>Pentapetalae</taxon>
        <taxon>rosids</taxon>
        <taxon>fabids</taxon>
        <taxon>Fabales</taxon>
        <taxon>Fabaceae</taxon>
        <taxon>Papilionoideae</taxon>
        <taxon>50 kb inversion clade</taxon>
        <taxon>NPAAA clade</taxon>
        <taxon>indigoferoid/millettioid clade</taxon>
        <taxon>Phaseoleae</taxon>
        <taxon>Glycine</taxon>
        <taxon>Glycine subgen. Soja</taxon>
    </lineage>
</organism>
<comment type="caution">
    <text evidence="2">The sequence shown here is derived from an EMBL/GenBank/DDBJ whole genome shotgun (WGS) entry which is preliminary data.</text>
</comment>
<evidence type="ECO:0000313" key="3">
    <source>
        <dbReference type="Proteomes" id="UP000289340"/>
    </source>
</evidence>
<feature type="domain" description="HD" evidence="1">
    <location>
        <begin position="257"/>
        <end position="366"/>
    </location>
</feature>
<evidence type="ECO:0000259" key="1">
    <source>
        <dbReference type="Pfam" id="PF13023"/>
    </source>
</evidence>
<reference evidence="2 3" key="1">
    <citation type="submission" date="2018-09" db="EMBL/GenBank/DDBJ databases">
        <title>A high-quality reference genome of wild soybean provides a powerful tool to mine soybean genomes.</title>
        <authorList>
            <person name="Xie M."/>
            <person name="Chung C.Y.L."/>
            <person name="Li M.-W."/>
            <person name="Wong F.-L."/>
            <person name="Chan T.-F."/>
            <person name="Lam H.-M."/>
        </authorList>
    </citation>
    <scope>NUCLEOTIDE SEQUENCE [LARGE SCALE GENOMIC DNA]</scope>
    <source>
        <strain evidence="3">cv. W05</strain>
        <tissue evidence="2">Hypocotyl of etiolated seedlings</tissue>
    </source>
</reference>
<dbReference type="CDD" id="cd09272">
    <property type="entry name" value="RNase_HI_RT_Ty1"/>
    <property type="match status" value="1"/>
</dbReference>
<protein>
    <submittedName>
        <fullName evidence="2">Retrovirus-related Pol polyprotein from transposon RE2 isoform A</fullName>
    </submittedName>
</protein>
<proteinExistence type="predicted"/>
<dbReference type="EMBL" id="QZWG01000001">
    <property type="protein sequence ID" value="RZC29183.1"/>
    <property type="molecule type" value="Genomic_DNA"/>
</dbReference>
<dbReference type="AlphaFoldDB" id="A0A445M130"/>
<dbReference type="PANTHER" id="PTHR11439:SF455">
    <property type="entry name" value="RLK (RECEPTOR-LIKE PROTEIN KINASE) 8, PUTATIVE-RELATED"/>
    <property type="match status" value="1"/>
</dbReference>
<name>A0A445M130_GLYSO</name>
<evidence type="ECO:0000313" key="2">
    <source>
        <dbReference type="EMBL" id="RZC29183.1"/>
    </source>
</evidence>
<dbReference type="Pfam" id="PF13023">
    <property type="entry name" value="HD_3"/>
    <property type="match status" value="1"/>
</dbReference>
<accession>A0A445M130</accession>
<dbReference type="Gene3D" id="1.10.3210.10">
    <property type="entry name" value="Hypothetical protein af1432"/>
    <property type="match status" value="1"/>
</dbReference>
<dbReference type="InterPro" id="IPR043502">
    <property type="entry name" value="DNA/RNA_pol_sf"/>
</dbReference>
<dbReference type="SUPFAM" id="SSF56672">
    <property type="entry name" value="DNA/RNA polymerases"/>
    <property type="match status" value="1"/>
</dbReference>
<dbReference type="PANTHER" id="PTHR11439">
    <property type="entry name" value="GAG-POL-RELATED RETROTRANSPOSON"/>
    <property type="match status" value="1"/>
</dbReference>
<keyword evidence="3" id="KW-1185">Reference proteome</keyword>